<dbReference type="AlphaFoldDB" id="M9LQQ6"/>
<protein>
    <submittedName>
        <fullName evidence="1">Predicted peptidase</fullName>
    </submittedName>
</protein>
<evidence type="ECO:0000313" key="2">
    <source>
        <dbReference type="Proteomes" id="UP000029453"/>
    </source>
</evidence>
<organism evidence="1 2">
    <name type="scientific">Paenibacillus popilliae ATCC 14706</name>
    <dbReference type="NCBI Taxonomy" id="1212764"/>
    <lineage>
        <taxon>Bacteria</taxon>
        <taxon>Bacillati</taxon>
        <taxon>Bacillota</taxon>
        <taxon>Bacilli</taxon>
        <taxon>Bacillales</taxon>
        <taxon>Paenibacillaceae</taxon>
        <taxon>Paenibacillus</taxon>
    </lineage>
</organism>
<dbReference type="Proteomes" id="UP000029453">
    <property type="component" value="Unassembled WGS sequence"/>
</dbReference>
<keyword evidence="2" id="KW-1185">Reference proteome</keyword>
<gene>
    <name evidence="1" type="ORF">PPOP_2703</name>
</gene>
<evidence type="ECO:0000313" key="1">
    <source>
        <dbReference type="EMBL" id="GAC43336.1"/>
    </source>
</evidence>
<reference evidence="1 2" key="1">
    <citation type="submission" date="2012-10" db="EMBL/GenBank/DDBJ databases">
        <title>Draft Genome Sequence of Paenibacillus popilliae ATCC 14706T.</title>
        <authorList>
            <person name="Iiyama K."/>
            <person name="Mori K."/>
            <person name="Mon H."/>
            <person name="Chieda Y."/>
            <person name="Lee J.M."/>
            <person name="Kusakabe T."/>
            <person name="Tashiro K."/>
            <person name="Asano S."/>
            <person name="Yasunaga-Aoki C."/>
            <person name="Shimizu S."/>
        </authorList>
    </citation>
    <scope>NUCLEOTIDE SEQUENCE [LARGE SCALE GENOMIC DNA]</scope>
    <source>
        <strain evidence="1 2">ATCC 14706</strain>
    </source>
</reference>
<dbReference type="Gene3D" id="2.60.120.260">
    <property type="entry name" value="Galactose-binding domain-like"/>
    <property type="match status" value="1"/>
</dbReference>
<name>M9LQQ6_PAEPP</name>
<dbReference type="InterPro" id="IPR008979">
    <property type="entry name" value="Galactose-bd-like_sf"/>
</dbReference>
<dbReference type="SUPFAM" id="SSF49785">
    <property type="entry name" value="Galactose-binding domain-like"/>
    <property type="match status" value="1"/>
</dbReference>
<accession>M9LQQ6</accession>
<sequence length="84" mass="9288">MVNQQACIELYVDGLSGVAGSYSNLNTATDNEGITDNDSQFKDILFSRSFVIRNKMNIRVNFVSPAGADLMNIILLPENETPLY</sequence>
<comment type="caution">
    <text evidence="1">The sequence shown here is derived from an EMBL/GenBank/DDBJ whole genome shotgun (WGS) entry which is preliminary data.</text>
</comment>
<dbReference type="EMBL" id="BALG01000188">
    <property type="protein sequence ID" value="GAC43336.1"/>
    <property type="molecule type" value="Genomic_DNA"/>
</dbReference>
<proteinExistence type="predicted"/>